<keyword evidence="1" id="KW-0472">Membrane</keyword>
<keyword evidence="1" id="KW-1133">Transmembrane helix</keyword>
<gene>
    <name evidence="2" type="ORF">DSM107003_45150</name>
</gene>
<dbReference type="EMBL" id="RSCM01000020">
    <property type="protein sequence ID" value="RUS93199.1"/>
    <property type="molecule type" value="Genomic_DNA"/>
</dbReference>
<organism evidence="2 3">
    <name type="scientific">Trichormus variabilis SAG 1403-4b</name>
    <dbReference type="NCBI Taxonomy" id="447716"/>
    <lineage>
        <taxon>Bacteria</taxon>
        <taxon>Bacillati</taxon>
        <taxon>Cyanobacteriota</taxon>
        <taxon>Cyanophyceae</taxon>
        <taxon>Nostocales</taxon>
        <taxon>Nostocaceae</taxon>
        <taxon>Trichormus</taxon>
    </lineage>
</organism>
<evidence type="ECO:0000313" key="3">
    <source>
        <dbReference type="Proteomes" id="UP000276103"/>
    </source>
</evidence>
<dbReference type="AlphaFoldDB" id="A0A3S1CIV9"/>
<feature type="transmembrane region" description="Helical" evidence="1">
    <location>
        <begin position="67"/>
        <end position="89"/>
    </location>
</feature>
<keyword evidence="1" id="KW-0812">Transmembrane</keyword>
<feature type="transmembrane region" description="Helical" evidence="1">
    <location>
        <begin position="25"/>
        <end position="47"/>
    </location>
</feature>
<reference evidence="2 3" key="1">
    <citation type="journal article" date="2019" name="Genome Biol. Evol.">
        <title>Day and night: Metabolic profiles and evolutionary relationships of six axenic non-marine cyanobacteria.</title>
        <authorList>
            <person name="Will S.E."/>
            <person name="Henke P."/>
            <person name="Boedeker C."/>
            <person name="Huang S."/>
            <person name="Brinkmann H."/>
            <person name="Rohde M."/>
            <person name="Jarek M."/>
            <person name="Friedl T."/>
            <person name="Seufert S."/>
            <person name="Schumacher M."/>
            <person name="Overmann J."/>
            <person name="Neumann-Schaal M."/>
            <person name="Petersen J."/>
        </authorList>
    </citation>
    <scope>NUCLEOTIDE SEQUENCE [LARGE SCALE GENOMIC DNA]</scope>
    <source>
        <strain evidence="2 3">SAG 1403-4b</strain>
    </source>
</reference>
<evidence type="ECO:0000313" key="2">
    <source>
        <dbReference type="EMBL" id="RUS93199.1"/>
    </source>
</evidence>
<accession>A0A3S1CIV9</accession>
<feature type="transmembrane region" description="Helical" evidence="1">
    <location>
        <begin position="133"/>
        <end position="154"/>
    </location>
</feature>
<proteinExistence type="predicted"/>
<evidence type="ECO:0000256" key="1">
    <source>
        <dbReference type="SAM" id="Phobius"/>
    </source>
</evidence>
<dbReference type="Proteomes" id="UP000276103">
    <property type="component" value="Unassembled WGS sequence"/>
</dbReference>
<keyword evidence="3" id="KW-1185">Reference proteome</keyword>
<protein>
    <submittedName>
        <fullName evidence="2">Uncharacterized protein</fullName>
    </submittedName>
</protein>
<comment type="caution">
    <text evidence="2">The sequence shown here is derived from an EMBL/GenBank/DDBJ whole genome shotgun (WGS) entry which is preliminary data.</text>
</comment>
<name>A0A3S1CIV9_ANAVA</name>
<feature type="transmembrane region" description="Helical" evidence="1">
    <location>
        <begin position="101"/>
        <end position="127"/>
    </location>
</feature>
<sequence>MNLYSVKTLKLELIMSLPQYKKSGYLAAAIGSLIGAVLLMYPGYFLGVGYVKIFMPNATLDGFIPPFLSFIFGWWVGQVLGCWLALRLLHYRRAARTARLLAMMTPVGIFFWMLFDAVAINSIAMIFSQSHSLVHLQYITMSLTIPFFAITLALKARYLAQQNTFEM</sequence>